<reference evidence="1" key="1">
    <citation type="submission" date="2021-05" db="EMBL/GenBank/DDBJ databases">
        <authorList>
            <person name="Scholz U."/>
            <person name="Mascher M."/>
            <person name="Fiebig A."/>
        </authorList>
    </citation>
    <scope>NUCLEOTIDE SEQUENCE [LARGE SCALE GENOMIC DNA]</scope>
</reference>
<keyword evidence="2" id="KW-1185">Reference proteome</keyword>
<dbReference type="EnsemblPlants" id="AVESA.00010b.r2.4DG0768820.1">
    <property type="protein sequence ID" value="AVESA.00010b.r2.4DG0768820.1.CDS"/>
    <property type="gene ID" value="AVESA.00010b.r2.4DG0768820"/>
</dbReference>
<evidence type="ECO:0000313" key="2">
    <source>
        <dbReference type="Proteomes" id="UP001732700"/>
    </source>
</evidence>
<protein>
    <submittedName>
        <fullName evidence="1">Uncharacterized protein</fullName>
    </submittedName>
</protein>
<name>A0ACD5XG44_AVESA</name>
<dbReference type="Proteomes" id="UP001732700">
    <property type="component" value="Chromosome 4D"/>
</dbReference>
<organism evidence="1 2">
    <name type="scientific">Avena sativa</name>
    <name type="common">Oat</name>
    <dbReference type="NCBI Taxonomy" id="4498"/>
    <lineage>
        <taxon>Eukaryota</taxon>
        <taxon>Viridiplantae</taxon>
        <taxon>Streptophyta</taxon>
        <taxon>Embryophyta</taxon>
        <taxon>Tracheophyta</taxon>
        <taxon>Spermatophyta</taxon>
        <taxon>Magnoliopsida</taxon>
        <taxon>Liliopsida</taxon>
        <taxon>Poales</taxon>
        <taxon>Poaceae</taxon>
        <taxon>BOP clade</taxon>
        <taxon>Pooideae</taxon>
        <taxon>Poodae</taxon>
        <taxon>Poeae</taxon>
        <taxon>Poeae Chloroplast Group 1 (Aveneae type)</taxon>
        <taxon>Aveninae</taxon>
        <taxon>Avena</taxon>
    </lineage>
</organism>
<sequence length="799" mass="87907">MACLRTPIFPTIITVMFVIALVALQGAVLHAGAADTFSADQPLSGSQKPLVSKRGKFALGFFQPDNSRRWYIGIWYNKIPEQVLVWVANRDFPLSSPELSSLTISTDGNMVLLNGSRSAVWSTNMTAIASSTVGVILDTGNLVLADASNTSIILWQSYNHFGNTWLPGGKLGRGNLIGGSTRLVAWKTFSDPNPGLFSLVLDPNGTSQFFLMWNNTQQYVTSGNWTGQTFSNTPDMAPTNGYPNSMYIFDYVDGAHGSYCVYADKGDEQITRLILDATGRINIFTWTESTQKWILYWSAPKAQCDVYSLCGSFSVCTQGTQSCSCLRGFSEEYQGQWSQGDHTQGCRRNVALQASTNGSRSDKFYPMVGVKLPSNARMIVAAGSTQSCELACLSSHDCTAYSFNGSCSHWFGGIINLVQDLSSVNVGTNSGSIQIRLAASEFSGWKNIKRLAIIITISTISVALIIIASVFLMRKWFKKVAPVEGSLMAFGYRDVQTLTKNFSSKLGGGSFGSVFKGSPEEGTLVAVKKLEGFHQGEKQFRAEVSTLGTVRHVNLIRLLGFCSERTHMLLVYEYMPNASLDRYLFGSSHEPVLSWSTRYQIALGVARGLHYLHERCRDCIIHCDIKPENILLNETFMPKVADFGLAKLMGHDFSRVLTTVRGTVGYLAPEWIAGTAITTKADVYSYGMMLFEIMSGRRNVRHRQDSTVDFFPLLAAMKLTEGELEGLVDTRLGCDVDSAEVERAFRVACWCIQDQEGARPAMATIVQVLEGLVEVNVPPVPRSLKLLGDQSNFVEFSSE</sequence>
<reference evidence="1" key="2">
    <citation type="submission" date="2025-09" db="UniProtKB">
        <authorList>
            <consortium name="EnsemblPlants"/>
        </authorList>
    </citation>
    <scope>IDENTIFICATION</scope>
</reference>
<proteinExistence type="predicted"/>
<evidence type="ECO:0000313" key="1">
    <source>
        <dbReference type="EnsemblPlants" id="AVESA.00010b.r2.4DG0768820.1.CDS"/>
    </source>
</evidence>
<accession>A0ACD5XG44</accession>